<name>A0ABU2MBB4_9ACTN</name>
<evidence type="ECO:0000313" key="9">
    <source>
        <dbReference type="Proteomes" id="UP001183390"/>
    </source>
</evidence>
<keyword evidence="9" id="KW-1185">Reference proteome</keyword>
<comment type="caution">
    <text evidence="8">The sequence shown here is derived from an EMBL/GenBank/DDBJ whole genome shotgun (WGS) entry which is preliminary data.</text>
</comment>
<keyword evidence="2" id="KW-1003">Cell membrane</keyword>
<accession>A0ABU2MBB4</accession>
<comment type="subcellular location">
    <subcellularLocation>
        <location evidence="1">Cell membrane</location>
        <topology evidence="1">Multi-pass membrane protein</topology>
    </subcellularLocation>
</comment>
<feature type="transmembrane region" description="Helical" evidence="6">
    <location>
        <begin position="63"/>
        <end position="84"/>
    </location>
</feature>
<dbReference type="EMBL" id="JAVREP010000007">
    <property type="protein sequence ID" value="MDT0329241.1"/>
    <property type="molecule type" value="Genomic_DNA"/>
</dbReference>
<keyword evidence="5 6" id="KW-0472">Membrane</keyword>
<feature type="transmembrane region" description="Helical" evidence="6">
    <location>
        <begin position="105"/>
        <end position="127"/>
    </location>
</feature>
<evidence type="ECO:0000256" key="3">
    <source>
        <dbReference type="ARBA" id="ARBA00022692"/>
    </source>
</evidence>
<protein>
    <submittedName>
        <fullName evidence="8">MFS transporter</fullName>
    </submittedName>
</protein>
<dbReference type="PROSITE" id="PS50850">
    <property type="entry name" value="MFS"/>
    <property type="match status" value="1"/>
</dbReference>
<dbReference type="Gene3D" id="1.20.1250.20">
    <property type="entry name" value="MFS general substrate transporter like domains"/>
    <property type="match status" value="1"/>
</dbReference>
<evidence type="ECO:0000256" key="1">
    <source>
        <dbReference type="ARBA" id="ARBA00004651"/>
    </source>
</evidence>
<dbReference type="InterPro" id="IPR011701">
    <property type="entry name" value="MFS"/>
</dbReference>
<feature type="transmembrane region" description="Helical" evidence="6">
    <location>
        <begin position="400"/>
        <end position="420"/>
    </location>
</feature>
<evidence type="ECO:0000259" key="7">
    <source>
        <dbReference type="PROSITE" id="PS50850"/>
    </source>
</evidence>
<keyword evidence="3 6" id="KW-0812">Transmembrane</keyword>
<evidence type="ECO:0000313" key="8">
    <source>
        <dbReference type="EMBL" id="MDT0329241.1"/>
    </source>
</evidence>
<dbReference type="Proteomes" id="UP001183390">
    <property type="component" value="Unassembled WGS sequence"/>
</dbReference>
<keyword evidence="4 6" id="KW-1133">Transmembrane helix</keyword>
<feature type="transmembrane region" description="Helical" evidence="6">
    <location>
        <begin position="28"/>
        <end position="51"/>
    </location>
</feature>
<gene>
    <name evidence="8" type="ORF">RM479_12545</name>
</gene>
<feature type="transmembrane region" description="Helical" evidence="6">
    <location>
        <begin position="176"/>
        <end position="203"/>
    </location>
</feature>
<feature type="domain" description="Major facilitator superfamily (MFS) profile" evidence="7">
    <location>
        <begin position="26"/>
        <end position="422"/>
    </location>
</feature>
<dbReference type="RefSeq" id="WP_311511903.1">
    <property type="nucleotide sequence ID" value="NZ_JAVREP010000007.1"/>
</dbReference>
<reference evidence="9" key="1">
    <citation type="submission" date="2023-07" db="EMBL/GenBank/DDBJ databases">
        <title>30 novel species of actinomycetes from the DSMZ collection.</title>
        <authorList>
            <person name="Nouioui I."/>
        </authorList>
    </citation>
    <scope>NUCLEOTIDE SEQUENCE [LARGE SCALE GENOMIC DNA]</scope>
    <source>
        <strain evidence="9">DSM 44743</strain>
    </source>
</reference>
<proteinExistence type="predicted"/>
<organism evidence="8 9">
    <name type="scientific">Nocardiopsis lambiniae</name>
    <dbReference type="NCBI Taxonomy" id="3075539"/>
    <lineage>
        <taxon>Bacteria</taxon>
        <taxon>Bacillati</taxon>
        <taxon>Actinomycetota</taxon>
        <taxon>Actinomycetes</taxon>
        <taxon>Streptosporangiales</taxon>
        <taxon>Nocardiopsidaceae</taxon>
        <taxon>Nocardiopsis</taxon>
    </lineage>
</organism>
<dbReference type="PANTHER" id="PTHR23513:SF6">
    <property type="entry name" value="MAJOR FACILITATOR SUPERFAMILY ASSOCIATED DOMAIN-CONTAINING PROTEIN"/>
    <property type="match status" value="1"/>
</dbReference>
<dbReference type="InterPro" id="IPR020846">
    <property type="entry name" value="MFS_dom"/>
</dbReference>
<dbReference type="PANTHER" id="PTHR23513">
    <property type="entry name" value="INTEGRAL MEMBRANE EFFLUX PROTEIN-RELATED"/>
    <property type="match status" value="1"/>
</dbReference>
<dbReference type="InterPro" id="IPR036259">
    <property type="entry name" value="MFS_trans_sf"/>
</dbReference>
<sequence length="441" mass="46664">MTTETRAVASPPVPENTAVRTPWRRHFALLWSGGALNGLGTMTFTLAVPLLALAQTGSPVTAAWIAVAGMLPRILLHAPVGVLVDRVDPRRVMIIGQAGRLAVTVLLVPPVLLWNAPVSLLIAAMAVHGICSTLFATAATTAVPHLVPEEHLAEAVGRNEARAHGTQMTGRPLGGLLFGLAAWAPTAFNLVMSSGALLTALFLPRPVRPAPVDRGGEREPFIEEFRAGFRWLYRDRLLRSALIVCTITNALFQTVWLLIMSTVTHEGFPPVLIGVVLAATGVGGLLGSLLAPRLVGRFRPVHMIALCLWSWMLPLGALAVAHHLDPRWLMATLPFTWGGIGFVGAHMNVTVGTYHATHVPRNLLGRVLGVDQFFAQGAMPLGLVCGGHLLEAWGPGPTSALLAAANGVIALVFTVLMVILNPPRARTGNATVAVAPDPGPL</sequence>
<dbReference type="SUPFAM" id="SSF103473">
    <property type="entry name" value="MFS general substrate transporter"/>
    <property type="match status" value="1"/>
</dbReference>
<feature type="transmembrane region" description="Helical" evidence="6">
    <location>
        <begin position="271"/>
        <end position="291"/>
    </location>
</feature>
<evidence type="ECO:0000256" key="5">
    <source>
        <dbReference type="ARBA" id="ARBA00023136"/>
    </source>
</evidence>
<feature type="transmembrane region" description="Helical" evidence="6">
    <location>
        <begin position="303"/>
        <end position="324"/>
    </location>
</feature>
<feature type="transmembrane region" description="Helical" evidence="6">
    <location>
        <begin position="237"/>
        <end position="259"/>
    </location>
</feature>
<evidence type="ECO:0000256" key="4">
    <source>
        <dbReference type="ARBA" id="ARBA00022989"/>
    </source>
</evidence>
<dbReference type="Pfam" id="PF07690">
    <property type="entry name" value="MFS_1"/>
    <property type="match status" value="1"/>
</dbReference>
<evidence type="ECO:0000256" key="6">
    <source>
        <dbReference type="SAM" id="Phobius"/>
    </source>
</evidence>
<evidence type="ECO:0000256" key="2">
    <source>
        <dbReference type="ARBA" id="ARBA00022475"/>
    </source>
</evidence>
<dbReference type="CDD" id="cd06173">
    <property type="entry name" value="MFS_MefA_like"/>
    <property type="match status" value="1"/>
</dbReference>